<evidence type="ECO:0000313" key="2">
    <source>
        <dbReference type="Proteomes" id="UP001165082"/>
    </source>
</evidence>
<comment type="caution">
    <text evidence="1">The sequence shown here is derived from an EMBL/GenBank/DDBJ whole genome shotgun (WGS) entry which is preliminary data.</text>
</comment>
<accession>A0A9W7FY90</accession>
<dbReference type="Gene3D" id="2.60.120.620">
    <property type="entry name" value="q2cbj1_9rhob like domain"/>
    <property type="match status" value="1"/>
</dbReference>
<protein>
    <recommendedName>
        <fullName evidence="3">Fe2OG dioxygenase domain-containing protein</fullName>
    </recommendedName>
</protein>
<dbReference type="Proteomes" id="UP001165082">
    <property type="component" value="Unassembled WGS sequence"/>
</dbReference>
<dbReference type="OrthoDB" id="69177at2759"/>
<dbReference type="SUPFAM" id="SSF51197">
    <property type="entry name" value="Clavaminate synthase-like"/>
    <property type="match status" value="1"/>
</dbReference>
<evidence type="ECO:0008006" key="3">
    <source>
        <dbReference type="Google" id="ProtNLM"/>
    </source>
</evidence>
<sequence>MPPLTRDLLVSKVQPASVNPALLIEELQLPLHKQAAALEGLHSDTVKTAPLLSGAVTAKLIAAIDADCQEGSDTIDGGPDHQLNLTKSELNELLGPAATAALWALPRAFDPSLPSTAAARVFLRRYSPATRPWIPFHCDGAAVTLNVALSDDSATAGGVLLALTAGSVRSIPRSAGDATVHDSSLLHAVSNTTEGTRYSLVVFVGEARAREGDLMFDGISGATGEEEVRVLREVLGGQLERLQQAREDLGRLSNERGWSLAAAIERVAVRYGAPHLRPTAIKRQLEGGNERAEWSARTLVKLLREDLEREGGTTFP</sequence>
<keyword evidence="2" id="KW-1185">Reference proteome</keyword>
<organism evidence="1 2">
    <name type="scientific">Triparma retinervis</name>
    <dbReference type="NCBI Taxonomy" id="2557542"/>
    <lineage>
        <taxon>Eukaryota</taxon>
        <taxon>Sar</taxon>
        <taxon>Stramenopiles</taxon>
        <taxon>Ochrophyta</taxon>
        <taxon>Bolidophyceae</taxon>
        <taxon>Parmales</taxon>
        <taxon>Triparmaceae</taxon>
        <taxon>Triparma</taxon>
    </lineage>
</organism>
<gene>
    <name evidence="1" type="ORF">TrRE_jg4758</name>
</gene>
<dbReference type="AlphaFoldDB" id="A0A9W7FY90"/>
<reference evidence="1" key="1">
    <citation type="submission" date="2022-07" db="EMBL/GenBank/DDBJ databases">
        <title>Genome analysis of Parmales, a sister group of diatoms, reveals the evolutionary specialization of diatoms from phago-mixotrophs to photoautotrophs.</title>
        <authorList>
            <person name="Ban H."/>
            <person name="Sato S."/>
            <person name="Yoshikawa S."/>
            <person name="Kazumasa Y."/>
            <person name="Nakamura Y."/>
            <person name="Ichinomiya M."/>
            <person name="Saitoh K."/>
            <person name="Sato N."/>
            <person name="Blanc-Mathieu R."/>
            <person name="Endo H."/>
            <person name="Kuwata A."/>
            <person name="Ogata H."/>
        </authorList>
    </citation>
    <scope>NUCLEOTIDE SEQUENCE</scope>
</reference>
<name>A0A9W7FY90_9STRA</name>
<dbReference type="EMBL" id="BRXZ01007065">
    <property type="protein sequence ID" value="GMI23727.1"/>
    <property type="molecule type" value="Genomic_DNA"/>
</dbReference>
<evidence type="ECO:0000313" key="1">
    <source>
        <dbReference type="EMBL" id="GMI23727.1"/>
    </source>
</evidence>
<proteinExistence type="predicted"/>